<dbReference type="AlphaFoldDB" id="A0A410G6C9"/>
<dbReference type="RefSeq" id="WP_128251203.1">
    <property type="nucleotide sequence ID" value="NZ_CP034951.1"/>
</dbReference>
<evidence type="ECO:0000313" key="3">
    <source>
        <dbReference type="Proteomes" id="UP000285517"/>
    </source>
</evidence>
<reference evidence="2 3" key="1">
    <citation type="submission" date="2019-01" db="EMBL/GenBank/DDBJ databases">
        <title>Complete genome sequencing of Aequorivita sp. H23M31.</title>
        <authorList>
            <person name="Bae J.-W."/>
        </authorList>
    </citation>
    <scope>NUCLEOTIDE SEQUENCE [LARGE SCALE GENOMIC DNA]</scope>
    <source>
        <strain evidence="2 3">H23M31</strain>
    </source>
</reference>
<proteinExistence type="predicted"/>
<dbReference type="Pfam" id="PF10988">
    <property type="entry name" value="DUF2807"/>
    <property type="match status" value="1"/>
</dbReference>
<feature type="domain" description="Putative auto-transporter adhesin head GIN" evidence="1">
    <location>
        <begin position="41"/>
        <end position="232"/>
    </location>
</feature>
<sequence length="248" mass="27477">MKNLIYTFLLLVLVSCSPDKLGNCFTSSGAIIQREIPVSSFNKITAWDRTRLFIQQGAEHKVVVETGSNLIEDVIVSVVDGRLEIRDNNSCNLVRDYGITKIYVTSPNITEIRSSTGYAIESIGTLTFPELSLLSEDFNSGEYHTDGDFKFDLNVGKLNVVANGMSKFYLSGNAESASFGLYAGDCRIYSENLIVQDLQLFHRSSGPMVVNPHQSIKGKIVSIGNVICKTRPSIVEVEELYKGRLVFE</sequence>
<organism evidence="2 3">
    <name type="scientific">Aequorivita ciconiae</name>
    <dbReference type="NCBI Taxonomy" id="2494375"/>
    <lineage>
        <taxon>Bacteria</taxon>
        <taxon>Pseudomonadati</taxon>
        <taxon>Bacteroidota</taxon>
        <taxon>Flavobacteriia</taxon>
        <taxon>Flavobacteriales</taxon>
        <taxon>Flavobacteriaceae</taxon>
        <taxon>Aequorivita</taxon>
    </lineage>
</organism>
<evidence type="ECO:0000313" key="2">
    <source>
        <dbReference type="EMBL" id="QAA82839.1"/>
    </source>
</evidence>
<accession>A0A410G6C9</accession>
<dbReference type="OrthoDB" id="1466971at2"/>
<dbReference type="Proteomes" id="UP000285517">
    <property type="component" value="Chromosome"/>
</dbReference>
<name>A0A410G6C9_9FLAO</name>
<protein>
    <submittedName>
        <fullName evidence="2">DUF2807 domain-containing protein</fullName>
    </submittedName>
</protein>
<dbReference type="Gene3D" id="2.160.20.120">
    <property type="match status" value="1"/>
</dbReference>
<dbReference type="PROSITE" id="PS51257">
    <property type="entry name" value="PROKAR_LIPOPROTEIN"/>
    <property type="match status" value="1"/>
</dbReference>
<keyword evidence="3" id="KW-1185">Reference proteome</keyword>
<dbReference type="InterPro" id="IPR021255">
    <property type="entry name" value="DUF2807"/>
</dbReference>
<evidence type="ECO:0000259" key="1">
    <source>
        <dbReference type="Pfam" id="PF10988"/>
    </source>
</evidence>
<gene>
    <name evidence="2" type="ORF">EI546_14425</name>
</gene>
<dbReference type="EMBL" id="CP034951">
    <property type="protein sequence ID" value="QAA82839.1"/>
    <property type="molecule type" value="Genomic_DNA"/>
</dbReference>
<dbReference type="KEGG" id="aev:EI546_14425"/>